<evidence type="ECO:0000256" key="2">
    <source>
        <dbReference type="SAM" id="SignalP"/>
    </source>
</evidence>
<accession>A0A5C6FD03</accession>
<feature type="chain" id="PRO_5023072777" description="Alpha/beta hydrolase family protein" evidence="2">
    <location>
        <begin position="27"/>
        <end position="351"/>
    </location>
</feature>
<dbReference type="EMBL" id="SJPX01000001">
    <property type="protein sequence ID" value="TWU57539.1"/>
    <property type="molecule type" value="Genomic_DNA"/>
</dbReference>
<comment type="caution">
    <text evidence="3">The sequence shown here is derived from an EMBL/GenBank/DDBJ whole genome shotgun (WGS) entry which is preliminary data.</text>
</comment>
<dbReference type="InterPro" id="IPR029058">
    <property type="entry name" value="AB_hydrolase_fold"/>
</dbReference>
<evidence type="ECO:0000256" key="1">
    <source>
        <dbReference type="SAM" id="MobiDB-lite"/>
    </source>
</evidence>
<dbReference type="Gene3D" id="3.40.50.1820">
    <property type="entry name" value="alpha/beta hydrolase"/>
    <property type="match status" value="1"/>
</dbReference>
<gene>
    <name evidence="3" type="ORF">Poly59_04460</name>
</gene>
<dbReference type="AlphaFoldDB" id="A0A5C6FD03"/>
<dbReference type="SUPFAM" id="SSF53474">
    <property type="entry name" value="alpha/beta-Hydrolases"/>
    <property type="match status" value="1"/>
</dbReference>
<sequence precursor="true">MMNTSTKWLAFAFLFFSVLTADVSIAAENEPRPQRFQLQARASEIDARTREYPAIDFVFEKDGKPQDVQHAAVDTRVESQGKLVIWLMGHNERLFERVNSYGLHAIQVSYANRWFGKLCQPKPASAMARGNVRLEAATGEDFSDELDLARPDGAAERAFQFVKWLAIKNEAGNWNQFLTDDGDHLRWDKVIVAGSSHGSTTAARFAKHQRVDRVVMLCGPRDQDQDWQSIESATSANRFFGFSHVLDGGWTGDHYCRSWELLGMNESGPIVNVDNSAAPYGNTRRLISSADVGKDANRAHSSVQPGNSSPKDADGNFLYEPVWRYLFTHPVGEVGEVTPIDDGCLKEHVKY</sequence>
<feature type="signal peptide" evidence="2">
    <location>
        <begin position="1"/>
        <end position="26"/>
    </location>
</feature>
<protein>
    <recommendedName>
        <fullName evidence="5">Alpha/beta hydrolase family protein</fullName>
    </recommendedName>
</protein>
<dbReference type="NCBIfam" id="NF047580">
    <property type="entry name" value="BPSS1187_fam"/>
    <property type="match status" value="1"/>
</dbReference>
<dbReference type="OrthoDB" id="244094at2"/>
<dbReference type="Proteomes" id="UP000317977">
    <property type="component" value="Unassembled WGS sequence"/>
</dbReference>
<evidence type="ECO:0000313" key="4">
    <source>
        <dbReference type="Proteomes" id="UP000317977"/>
    </source>
</evidence>
<feature type="region of interest" description="Disordered" evidence="1">
    <location>
        <begin position="293"/>
        <end position="313"/>
    </location>
</feature>
<dbReference type="InterPro" id="IPR058180">
    <property type="entry name" value="BPSS1187-like"/>
</dbReference>
<organism evidence="3 4">
    <name type="scientific">Rubripirellula reticaptiva</name>
    <dbReference type="NCBI Taxonomy" id="2528013"/>
    <lineage>
        <taxon>Bacteria</taxon>
        <taxon>Pseudomonadati</taxon>
        <taxon>Planctomycetota</taxon>
        <taxon>Planctomycetia</taxon>
        <taxon>Pirellulales</taxon>
        <taxon>Pirellulaceae</taxon>
        <taxon>Rubripirellula</taxon>
    </lineage>
</organism>
<evidence type="ECO:0008006" key="5">
    <source>
        <dbReference type="Google" id="ProtNLM"/>
    </source>
</evidence>
<feature type="compositionally biased region" description="Polar residues" evidence="1">
    <location>
        <begin position="299"/>
        <end position="310"/>
    </location>
</feature>
<reference evidence="3 4" key="1">
    <citation type="submission" date="2019-02" db="EMBL/GenBank/DDBJ databases">
        <title>Deep-cultivation of Planctomycetes and their phenomic and genomic characterization uncovers novel biology.</title>
        <authorList>
            <person name="Wiegand S."/>
            <person name="Jogler M."/>
            <person name="Boedeker C."/>
            <person name="Pinto D."/>
            <person name="Vollmers J."/>
            <person name="Rivas-Marin E."/>
            <person name="Kohn T."/>
            <person name="Peeters S.H."/>
            <person name="Heuer A."/>
            <person name="Rast P."/>
            <person name="Oberbeckmann S."/>
            <person name="Bunk B."/>
            <person name="Jeske O."/>
            <person name="Meyerdierks A."/>
            <person name="Storesund J.E."/>
            <person name="Kallscheuer N."/>
            <person name="Luecker S."/>
            <person name="Lage O.M."/>
            <person name="Pohl T."/>
            <person name="Merkel B.J."/>
            <person name="Hornburger P."/>
            <person name="Mueller R.-W."/>
            <person name="Bruemmer F."/>
            <person name="Labrenz M."/>
            <person name="Spormann A.M."/>
            <person name="Op Den Camp H."/>
            <person name="Overmann J."/>
            <person name="Amann R."/>
            <person name="Jetten M.S.M."/>
            <person name="Mascher T."/>
            <person name="Medema M.H."/>
            <person name="Devos D.P."/>
            <person name="Kaster A.-K."/>
            <person name="Ovreas L."/>
            <person name="Rohde M."/>
            <person name="Galperin M.Y."/>
            <person name="Jogler C."/>
        </authorList>
    </citation>
    <scope>NUCLEOTIDE SEQUENCE [LARGE SCALE GENOMIC DNA]</scope>
    <source>
        <strain evidence="3 4">Poly59</strain>
    </source>
</reference>
<keyword evidence="4" id="KW-1185">Reference proteome</keyword>
<keyword evidence="2" id="KW-0732">Signal</keyword>
<name>A0A5C6FD03_9BACT</name>
<proteinExistence type="predicted"/>
<evidence type="ECO:0000313" key="3">
    <source>
        <dbReference type="EMBL" id="TWU57539.1"/>
    </source>
</evidence>